<comment type="subcellular location">
    <subcellularLocation>
        <location evidence="1">Membrane</location>
    </subcellularLocation>
</comment>
<keyword evidence="3" id="KW-1133">Transmembrane helix</keyword>
<gene>
    <name evidence="5" type="primary">LOC104705930</name>
</gene>
<organism evidence="4 5">
    <name type="scientific">Camelina sativa</name>
    <name type="common">False flax</name>
    <name type="synonym">Myagrum sativum</name>
    <dbReference type="NCBI Taxonomy" id="90675"/>
    <lineage>
        <taxon>Eukaryota</taxon>
        <taxon>Viridiplantae</taxon>
        <taxon>Streptophyta</taxon>
        <taxon>Embryophyta</taxon>
        <taxon>Tracheophyta</taxon>
        <taxon>Spermatophyta</taxon>
        <taxon>Magnoliopsida</taxon>
        <taxon>eudicotyledons</taxon>
        <taxon>Gunneridae</taxon>
        <taxon>Pentapetalae</taxon>
        <taxon>rosids</taxon>
        <taxon>malvids</taxon>
        <taxon>Brassicales</taxon>
        <taxon>Brassicaceae</taxon>
        <taxon>Camelineae</taxon>
        <taxon>Camelina</taxon>
    </lineage>
</organism>
<sequence length="254" mass="28514">MVDREEELGKEICSCFLKFIFTVGLSCLAIWLYLRAGKPKCSVQNFYVPALNKTLNSRDNTTLSFMVRCDNPNKVLGIYYDDVHLTFFTTNTTTKSNSSALVFVGNYTVPKFYQGHKKKAKKWGQVLPLNNQTVLRAVLPNGSAVFRLDLKTRVRFRSVFWKTKSRGINVGADVEVNGDGVIAQKKGVQMKKSILTKYNMTDEWIVVGADDLGGGSEDRKKGTKMMKSDSSFPLSRISSPICVLMNLLVFVTIH</sequence>
<keyword evidence="2 3" id="KW-0472">Membrane</keyword>
<evidence type="ECO:0000313" key="4">
    <source>
        <dbReference type="Proteomes" id="UP000694864"/>
    </source>
</evidence>
<dbReference type="PANTHER" id="PTHR31415:SF52">
    <property type="entry name" value="LATE EMBRYOGENESIS ABUNDANT (LEA) HYDROXYPROLINE-RICH GLYCOPROTEIN FAMILY-RELATED"/>
    <property type="match status" value="1"/>
</dbReference>
<dbReference type="GeneID" id="104705930"/>
<proteinExistence type="predicted"/>
<evidence type="ECO:0000256" key="2">
    <source>
        <dbReference type="ARBA" id="ARBA00023136"/>
    </source>
</evidence>
<name>A0ABM0T3G2_CAMSA</name>
<dbReference type="RefSeq" id="XP_010420334.1">
    <property type="nucleotide sequence ID" value="XM_010422032.2"/>
</dbReference>
<evidence type="ECO:0000256" key="1">
    <source>
        <dbReference type="ARBA" id="ARBA00004370"/>
    </source>
</evidence>
<dbReference type="InterPro" id="IPR044839">
    <property type="entry name" value="NDR1-like"/>
</dbReference>
<accession>A0ABM0T3G2</accession>
<reference evidence="4" key="1">
    <citation type="journal article" date="2014" name="Nat. Commun.">
        <title>The emerging biofuel crop Camelina sativa retains a highly undifferentiated hexaploid genome structure.</title>
        <authorList>
            <person name="Kagale S."/>
            <person name="Koh C."/>
            <person name="Nixon J."/>
            <person name="Bollina V."/>
            <person name="Clarke W.E."/>
            <person name="Tuteja R."/>
            <person name="Spillane C."/>
            <person name="Robinson S.J."/>
            <person name="Links M.G."/>
            <person name="Clarke C."/>
            <person name="Higgins E.E."/>
            <person name="Huebert T."/>
            <person name="Sharpe A.G."/>
            <person name="Parkin I.A."/>
        </authorList>
    </citation>
    <scope>NUCLEOTIDE SEQUENCE [LARGE SCALE GENOMIC DNA]</scope>
    <source>
        <strain evidence="4">cv. DH55</strain>
    </source>
</reference>
<feature type="transmembrane region" description="Helical" evidence="3">
    <location>
        <begin position="16"/>
        <end position="34"/>
    </location>
</feature>
<dbReference type="PANTHER" id="PTHR31415">
    <property type="entry name" value="OS05G0367900 PROTEIN"/>
    <property type="match status" value="1"/>
</dbReference>
<evidence type="ECO:0000313" key="5">
    <source>
        <dbReference type="RefSeq" id="XP_010420334.1"/>
    </source>
</evidence>
<dbReference type="Proteomes" id="UP000694864">
    <property type="component" value="Chromosome 1"/>
</dbReference>
<keyword evidence="3" id="KW-0812">Transmembrane</keyword>
<protein>
    <submittedName>
        <fullName evidence="5">Protein NDR1-like</fullName>
    </submittedName>
</protein>
<reference evidence="5" key="2">
    <citation type="submission" date="2025-08" db="UniProtKB">
        <authorList>
            <consortium name="RefSeq"/>
        </authorList>
    </citation>
    <scope>IDENTIFICATION</scope>
    <source>
        <tissue evidence="5">Leaf</tissue>
    </source>
</reference>
<keyword evidence="4" id="KW-1185">Reference proteome</keyword>
<evidence type="ECO:0000256" key="3">
    <source>
        <dbReference type="SAM" id="Phobius"/>
    </source>
</evidence>